<evidence type="ECO:0000313" key="1">
    <source>
        <dbReference type="EMBL" id="MCZ0810330.1"/>
    </source>
</evidence>
<dbReference type="EMBL" id="JAPTNE010000070">
    <property type="protein sequence ID" value="MCZ0810330.1"/>
    <property type="molecule type" value="Genomic_DNA"/>
</dbReference>
<sequence>MHYALLNLPWTDIYTTNYDTLLERAKRNVYERNYQVIYDINDIPSSVQPRIVKLHGSFPANRPFVFTKKDYDEYPERFSPFVNMVQQSIMETTFVLLGFSGDDPNFDRWTTWVLNNLGEQMPKIYMIGYGQKHRQVDLKAKGITLIDFKDLYENHDDPYSEMFYDLFEFLSYKKRKEKTKWPHQAYPTLNINDLKYNRQTYPGWIVMPDEIRRANAKKIRFSGNSFIEGIASLEDFNMLDHLNEILWCYEKFYIPLDYHVHKKLKQLFSELKNKTDNKLIPLLLHLLQEARLDCNKEEFFEYLSILETTILNHEQKHSYIHEQLLFHLSFNNIEIVERMLLEWNVGAKDVEWGIKKAVILSKINSREKAKDMFETYLQTIRSLLAVQMDDYRLLSLESVALHNRKRITKELDYGYDRLRLLSNKYCDSNKEFDRAVLSVKKYEYTLGTRELPGFDPGTETITSSMGDFMKQELLDSYAILQMQESFGLSIKDLSQYKLALKNLEIIYPLYSQIKRIHYVKIDEMFSREFVYKLDDYNLGILVEMLEKTILGDSKSNIDINAALEIISRIYFALSPEIKMDLDLKIIEFINQMKEFDLRKTRILENLIKRIIFDKNNKETKIFCEQLIETDIKSQLKNNETTYKTEFFEPLLVVFDKRRQISNLNVSEKKLFNMLNDLNNTDDYSIRESALIRLTFLAESKGLSEEYHAKFISSLKHLSKDRSHGFSDFLFSSVFDKIIHSNVVASTSEQKIFLKKDIPALNKANSTYFNELAGIFPDYISMKRMPQREMYKKWLEKFYIWWDSYKEELLRDVNEKVLFLPKPDYLSDVVTALRNNIWGGIPSEFLDKTDRMKASQLFHEIDKRRPDLSIYLIPSLTRLNIEVGYSLEDIIKYPLSKDINKVQAAANVLYDYLIFIDKGEILEDGKRIKKELFNMMYYGSTDIFKAAVGSLSYTIKYAPSVIDEMDCMAISEFADSYLHSIKTQKVEITSINDFETLSSLVRLIGYLYKNKCNSVKCGLNEWKEYIQKHRLPEVRKYTDLFISEV</sequence>
<name>A0AAP3GDF3_BRELA</name>
<protein>
    <submittedName>
        <fullName evidence="1">SIR2 family protein</fullName>
    </submittedName>
</protein>
<gene>
    <name evidence="1" type="ORF">O0554_26220</name>
</gene>
<evidence type="ECO:0000313" key="2">
    <source>
        <dbReference type="Proteomes" id="UP001077662"/>
    </source>
</evidence>
<dbReference type="Pfam" id="PF13289">
    <property type="entry name" value="SIR2_2"/>
    <property type="match status" value="1"/>
</dbReference>
<organism evidence="1 2">
    <name type="scientific">Brevibacillus laterosporus</name>
    <name type="common">Bacillus laterosporus</name>
    <dbReference type="NCBI Taxonomy" id="1465"/>
    <lineage>
        <taxon>Bacteria</taxon>
        <taxon>Bacillati</taxon>
        <taxon>Bacillota</taxon>
        <taxon>Bacilli</taxon>
        <taxon>Bacillales</taxon>
        <taxon>Paenibacillaceae</taxon>
        <taxon>Brevibacillus</taxon>
    </lineage>
</organism>
<accession>A0AAP3GDF3</accession>
<reference evidence="1" key="1">
    <citation type="submission" date="2022-09" db="EMBL/GenBank/DDBJ databases">
        <title>Genome analysis and characterization of larvicidal activity of Brevibacillus strains.</title>
        <authorList>
            <person name="Patrusheva E.V."/>
            <person name="Izotova A.O."/>
            <person name="Toshchakov S.V."/>
            <person name="Sineoky S.P."/>
        </authorList>
    </citation>
    <scope>NUCLEOTIDE SEQUENCE</scope>
    <source>
        <strain evidence="1">VKPM_B-13247</strain>
    </source>
</reference>
<proteinExistence type="predicted"/>
<dbReference type="Proteomes" id="UP001077662">
    <property type="component" value="Unassembled WGS sequence"/>
</dbReference>
<dbReference type="InterPro" id="IPR016024">
    <property type="entry name" value="ARM-type_fold"/>
</dbReference>
<comment type="caution">
    <text evidence="1">The sequence shown here is derived from an EMBL/GenBank/DDBJ whole genome shotgun (WGS) entry which is preliminary data.</text>
</comment>
<dbReference type="RefSeq" id="WP_258435020.1">
    <property type="nucleotide sequence ID" value="NZ_JANSGW010000070.1"/>
</dbReference>
<dbReference type="SUPFAM" id="SSF48371">
    <property type="entry name" value="ARM repeat"/>
    <property type="match status" value="1"/>
</dbReference>
<dbReference type="AlphaFoldDB" id="A0AAP3GDF3"/>